<evidence type="ECO:0000256" key="8">
    <source>
        <dbReference type="ARBA" id="ARBA00022840"/>
    </source>
</evidence>
<dbReference type="PANTHER" id="PTHR43289">
    <property type="entry name" value="MITOGEN-ACTIVATED PROTEIN KINASE KINASE KINASE 20-RELATED"/>
    <property type="match status" value="1"/>
</dbReference>
<reference evidence="14 15" key="1">
    <citation type="submission" date="2018-06" db="EMBL/GenBank/DDBJ databases">
        <title>Genomic Encyclopedia of Type Strains, Phase IV (KMG-IV): sequencing the most valuable type-strain genomes for metagenomic binning, comparative biology and taxonomic classification.</title>
        <authorList>
            <person name="Goeker M."/>
        </authorList>
    </citation>
    <scope>NUCLEOTIDE SEQUENCE [LARGE SCALE GENOMIC DNA]</scope>
    <source>
        <strain evidence="14 15">DSM 25532</strain>
    </source>
</reference>
<feature type="transmembrane region" description="Helical" evidence="12">
    <location>
        <begin position="737"/>
        <end position="759"/>
    </location>
</feature>
<evidence type="ECO:0000256" key="10">
    <source>
        <dbReference type="ARBA" id="ARBA00023136"/>
    </source>
</evidence>
<proteinExistence type="predicted"/>
<dbReference type="GO" id="GO:0004674">
    <property type="term" value="F:protein serine/threonine kinase activity"/>
    <property type="evidence" value="ECO:0007669"/>
    <property type="project" value="UniProtKB-KW"/>
</dbReference>
<evidence type="ECO:0000256" key="3">
    <source>
        <dbReference type="ARBA" id="ARBA00022527"/>
    </source>
</evidence>
<dbReference type="InterPro" id="IPR010432">
    <property type="entry name" value="RDD"/>
</dbReference>
<evidence type="ECO:0000256" key="1">
    <source>
        <dbReference type="ARBA" id="ARBA00004141"/>
    </source>
</evidence>
<dbReference type="EC" id="2.7.11.1" evidence="2"/>
<dbReference type="OrthoDB" id="6111975at2"/>
<dbReference type="PROSITE" id="PS00108">
    <property type="entry name" value="PROTEIN_KINASE_ST"/>
    <property type="match status" value="1"/>
</dbReference>
<keyword evidence="3 14" id="KW-0723">Serine/threonine-protein kinase</keyword>
<dbReference type="InterPro" id="IPR017441">
    <property type="entry name" value="Protein_kinase_ATP_BS"/>
</dbReference>
<dbReference type="EMBL" id="QNRR01000023">
    <property type="protein sequence ID" value="RBP35316.1"/>
    <property type="molecule type" value="Genomic_DNA"/>
</dbReference>
<name>A0A366H0F2_9BACT</name>
<keyword evidence="6 11" id="KW-0547">Nucleotide-binding</keyword>
<accession>A0A366H0F2</accession>
<keyword evidence="5 12" id="KW-0812">Transmembrane</keyword>
<keyword evidence="4" id="KW-0808">Transferase</keyword>
<protein>
    <recommendedName>
        <fullName evidence="2">non-specific serine/threonine protein kinase</fullName>
        <ecNumber evidence="2">2.7.11.1</ecNumber>
    </recommendedName>
</protein>
<feature type="binding site" evidence="11">
    <location>
        <position position="91"/>
    </location>
    <ligand>
        <name>ATP</name>
        <dbReference type="ChEBI" id="CHEBI:30616"/>
    </ligand>
</feature>
<feature type="transmembrane region" description="Helical" evidence="12">
    <location>
        <begin position="922"/>
        <end position="942"/>
    </location>
</feature>
<dbReference type="Proteomes" id="UP000253426">
    <property type="component" value="Unassembled WGS sequence"/>
</dbReference>
<dbReference type="PANTHER" id="PTHR43289:SF34">
    <property type="entry name" value="SERINE_THREONINE-PROTEIN KINASE YBDM-RELATED"/>
    <property type="match status" value="1"/>
</dbReference>
<dbReference type="RefSeq" id="WP_113962395.1">
    <property type="nucleotide sequence ID" value="NZ_QNRR01000023.1"/>
</dbReference>
<evidence type="ECO:0000313" key="15">
    <source>
        <dbReference type="Proteomes" id="UP000253426"/>
    </source>
</evidence>
<evidence type="ECO:0000256" key="9">
    <source>
        <dbReference type="ARBA" id="ARBA00022989"/>
    </source>
</evidence>
<feature type="transmembrane region" description="Helical" evidence="12">
    <location>
        <begin position="422"/>
        <end position="440"/>
    </location>
</feature>
<dbReference type="InterPro" id="IPR000719">
    <property type="entry name" value="Prot_kinase_dom"/>
</dbReference>
<dbReference type="AlphaFoldDB" id="A0A366H0F2"/>
<feature type="transmembrane region" description="Helical" evidence="12">
    <location>
        <begin position="460"/>
        <end position="476"/>
    </location>
</feature>
<evidence type="ECO:0000256" key="7">
    <source>
        <dbReference type="ARBA" id="ARBA00022777"/>
    </source>
</evidence>
<dbReference type="PROSITE" id="PS50011">
    <property type="entry name" value="PROTEIN_KINASE_DOM"/>
    <property type="match status" value="1"/>
</dbReference>
<keyword evidence="10 12" id="KW-0472">Membrane</keyword>
<dbReference type="SMART" id="SM00220">
    <property type="entry name" value="S_TKc"/>
    <property type="match status" value="1"/>
</dbReference>
<feature type="domain" description="Protein kinase" evidence="13">
    <location>
        <begin position="62"/>
        <end position="321"/>
    </location>
</feature>
<comment type="caution">
    <text evidence="14">The sequence shown here is derived from an EMBL/GenBank/DDBJ whole genome shotgun (WGS) entry which is preliminary data.</text>
</comment>
<keyword evidence="8 11" id="KW-0067">ATP-binding</keyword>
<evidence type="ECO:0000259" key="13">
    <source>
        <dbReference type="PROSITE" id="PS50011"/>
    </source>
</evidence>
<dbReference type="GO" id="GO:0016020">
    <property type="term" value="C:membrane"/>
    <property type="evidence" value="ECO:0007669"/>
    <property type="project" value="UniProtKB-SubCell"/>
</dbReference>
<evidence type="ECO:0000256" key="5">
    <source>
        <dbReference type="ARBA" id="ARBA00022692"/>
    </source>
</evidence>
<evidence type="ECO:0000256" key="11">
    <source>
        <dbReference type="PROSITE-ProRule" id="PRU10141"/>
    </source>
</evidence>
<evidence type="ECO:0000256" key="6">
    <source>
        <dbReference type="ARBA" id="ARBA00022741"/>
    </source>
</evidence>
<gene>
    <name evidence="14" type="ORF">DES53_12312</name>
</gene>
<feature type="transmembrane region" description="Helical" evidence="12">
    <location>
        <begin position="873"/>
        <end position="896"/>
    </location>
</feature>
<evidence type="ECO:0000256" key="4">
    <source>
        <dbReference type="ARBA" id="ARBA00022679"/>
    </source>
</evidence>
<evidence type="ECO:0000256" key="12">
    <source>
        <dbReference type="SAM" id="Phobius"/>
    </source>
</evidence>
<dbReference type="Gene3D" id="1.10.510.10">
    <property type="entry name" value="Transferase(Phosphotransferase) domain 1"/>
    <property type="match status" value="1"/>
</dbReference>
<dbReference type="SUPFAM" id="SSF56112">
    <property type="entry name" value="Protein kinase-like (PK-like)"/>
    <property type="match status" value="1"/>
</dbReference>
<evidence type="ECO:0000313" key="14">
    <source>
        <dbReference type="EMBL" id="RBP35316.1"/>
    </source>
</evidence>
<dbReference type="FunFam" id="1.10.510.10:FF:000021">
    <property type="entry name" value="Serine/threonine protein kinase"/>
    <property type="match status" value="1"/>
</dbReference>
<dbReference type="InterPro" id="IPR008271">
    <property type="entry name" value="Ser/Thr_kinase_AS"/>
</dbReference>
<dbReference type="GO" id="GO:0005524">
    <property type="term" value="F:ATP binding"/>
    <property type="evidence" value="ECO:0007669"/>
    <property type="project" value="UniProtKB-UniRule"/>
</dbReference>
<keyword evidence="15" id="KW-1185">Reference proteome</keyword>
<dbReference type="Gene3D" id="3.30.200.20">
    <property type="entry name" value="Phosphorylase Kinase, domain 1"/>
    <property type="match status" value="1"/>
</dbReference>
<feature type="transmembrane region" description="Helical" evidence="12">
    <location>
        <begin position="954"/>
        <end position="974"/>
    </location>
</feature>
<dbReference type="Pfam" id="PF06271">
    <property type="entry name" value="RDD"/>
    <property type="match status" value="2"/>
</dbReference>
<sequence>MTPSKTCPECGALLPADAHDALCPACLLSHAARDLDVTQPAAGPQQSAESLLQHLPCDFGGYHVLRLLGRGGMGTVYEAEQRTTGRRVALKILGQAPDTAEMRQRFLREGRLAASVSHPNTVYIFGTEEIEGAPVIVMELADGGTLKDELKRRGPLPVREAVDAVLQIIDGLESAHTAGVLHRDVKPANCFLTPEGVVKVGDFGLSVSTLARTDTKLTASGMMLGTPSFAPPEQLRGDDLDARADIYSVGATLYALLTGRVPFEGENVIHVVTRVLDAAPKPPLERRADLPPDLSQVIMRCLAKKREDRFATYAALREALLPFSSQVRQPAPLGLRFVGKFLNETFVMIPEMVIGIWMGWDAFDKFLADRGAGSFALLLGFMAVYILYYTITEGIWGTSPGKALCGLRVVRLDGAVPGIPRALVRALCWTLGLNLGYLFIFFTTSAEEYRAAVERQWSPIWFWIFTPLWLLLLVTMRRSNGYATVQDLLSGTRVVVRPKTPVRPRLAVVVEEAAPSRGERLGPYLINQTKTGAASYLEGYDDVLRRRVWIRSCEGTALPISEPRRHASRATRLRWLGGVRAEGGGWDAYEAPQGRALIYMPPQSQPWSTVRHWLQDLAQEMDAALRDGTLPASLSFAHVWLTADGRAVLLDDPWQDHGHVMISQEDETSHHVSNAATAEKFLHAVATRLLDPASIPLHAQDFLSKLSTGAMDRLSFVQGNLQSLMGRSAAISRRRRFASLALLPGALLTCLMLFGFALWELKRPVEAFQQQHSAHAELPLLVTAYEAMREGPPHWTDKQMHDAARIVAAHKALIEEPKFAEITADVFTDEQRDLARAAVRDNAGMTGAELESAKTQLNAQMLEIGTAPHDPRLLFYVAGVVMVFAATVNAVSMLLLGTSAGFRMFGIALVNRHGKPASRLRLFWRSLVAWVPLVLLLMITGAAHQHDKSMAPQLAWLFASLFTLWVAAGVWAIVRPMRGIHDWVSGTRLIPH</sequence>
<dbReference type="InterPro" id="IPR011009">
    <property type="entry name" value="Kinase-like_dom_sf"/>
</dbReference>
<organism evidence="14 15">
    <name type="scientific">Roseimicrobium gellanilyticum</name>
    <dbReference type="NCBI Taxonomy" id="748857"/>
    <lineage>
        <taxon>Bacteria</taxon>
        <taxon>Pseudomonadati</taxon>
        <taxon>Verrucomicrobiota</taxon>
        <taxon>Verrucomicrobiia</taxon>
        <taxon>Verrucomicrobiales</taxon>
        <taxon>Verrucomicrobiaceae</taxon>
        <taxon>Roseimicrobium</taxon>
    </lineage>
</organism>
<feature type="transmembrane region" description="Helical" evidence="12">
    <location>
        <begin position="372"/>
        <end position="391"/>
    </location>
</feature>
<evidence type="ECO:0000256" key="2">
    <source>
        <dbReference type="ARBA" id="ARBA00012513"/>
    </source>
</evidence>
<dbReference type="CDD" id="cd14014">
    <property type="entry name" value="STKc_PknB_like"/>
    <property type="match status" value="1"/>
</dbReference>
<dbReference type="PROSITE" id="PS00107">
    <property type="entry name" value="PROTEIN_KINASE_ATP"/>
    <property type="match status" value="1"/>
</dbReference>
<keyword evidence="7 14" id="KW-0418">Kinase</keyword>
<comment type="subcellular location">
    <subcellularLocation>
        <location evidence="1">Membrane</location>
        <topology evidence="1">Multi-pass membrane protein</topology>
    </subcellularLocation>
</comment>
<dbReference type="Pfam" id="PF00069">
    <property type="entry name" value="Pkinase"/>
    <property type="match status" value="1"/>
</dbReference>
<keyword evidence="9 12" id="KW-1133">Transmembrane helix</keyword>